<dbReference type="InterPro" id="IPR036378">
    <property type="entry name" value="FAS1_dom_sf"/>
</dbReference>
<feature type="region of interest" description="Disordered" evidence="1">
    <location>
        <begin position="53"/>
        <end position="123"/>
    </location>
</feature>
<name>A0A8J6XL33_9CYAN</name>
<evidence type="ECO:0000313" key="5">
    <source>
        <dbReference type="Proteomes" id="UP000629098"/>
    </source>
</evidence>
<keyword evidence="5" id="KW-1185">Reference proteome</keyword>
<proteinExistence type="predicted"/>
<dbReference type="Pfam" id="PF02469">
    <property type="entry name" value="Fasciclin"/>
    <property type="match status" value="1"/>
</dbReference>
<dbReference type="PANTHER" id="PTHR10900">
    <property type="entry name" value="PERIOSTIN-RELATED"/>
    <property type="match status" value="1"/>
</dbReference>
<evidence type="ECO:0000256" key="2">
    <source>
        <dbReference type="SAM" id="Phobius"/>
    </source>
</evidence>
<comment type="caution">
    <text evidence="4">The sequence shown here is derived from an EMBL/GenBank/DDBJ whole genome shotgun (WGS) entry which is preliminary data.</text>
</comment>
<dbReference type="PROSITE" id="PS50213">
    <property type="entry name" value="FAS1"/>
    <property type="match status" value="1"/>
</dbReference>
<dbReference type="InterPro" id="IPR000782">
    <property type="entry name" value="FAS1_domain"/>
</dbReference>
<dbReference type="SMART" id="SM00554">
    <property type="entry name" value="FAS1"/>
    <property type="match status" value="1"/>
</dbReference>
<evidence type="ECO:0000256" key="1">
    <source>
        <dbReference type="SAM" id="MobiDB-lite"/>
    </source>
</evidence>
<dbReference type="InterPro" id="IPR050904">
    <property type="entry name" value="Adhesion/Biosynth-related"/>
</dbReference>
<dbReference type="Proteomes" id="UP000629098">
    <property type="component" value="Unassembled WGS sequence"/>
</dbReference>
<dbReference type="AlphaFoldDB" id="A0A8J6XL33"/>
<reference evidence="4" key="1">
    <citation type="submission" date="2020-09" db="EMBL/GenBank/DDBJ databases">
        <title>Iningainema tapete sp. nov. (Scytonemataceae, Cyanobacteria) from greenhouses in central Florida (USA) produces two types of nodularin with biosynthetic potential for microcystin-LR and anabaenopeptins.</title>
        <authorList>
            <person name="Berthold D.E."/>
            <person name="Lefler F.W."/>
            <person name="Huang I.-S."/>
            <person name="Abdulla H."/>
            <person name="Zimba P.V."/>
            <person name="Laughinghouse H.D. IV."/>
        </authorList>
    </citation>
    <scope>NUCLEOTIDE SEQUENCE</scope>
    <source>
        <strain evidence="4">BLCCT55</strain>
    </source>
</reference>
<evidence type="ECO:0000259" key="3">
    <source>
        <dbReference type="PROSITE" id="PS50213"/>
    </source>
</evidence>
<dbReference type="RefSeq" id="WP_190835779.1">
    <property type="nucleotide sequence ID" value="NZ_CAWPPI010000098.1"/>
</dbReference>
<dbReference type="EMBL" id="JACXAE010000098">
    <property type="protein sequence ID" value="MBD2776723.1"/>
    <property type="molecule type" value="Genomic_DNA"/>
</dbReference>
<sequence>MKGEYNNLLNKFAGIVGVAGASLLISMPIQANVATNNPSQNVLVNQYNLSQATKASPKKSQQKVAQNRGGVLNPSPSIFNEPPYNGRSRTAPGTTPPPSTTPPGTEEPTPTPPTTPPGATTGQGDIIAIAQANGQFTKLTEALKAAGLIETLQGKGPFTVFAPTDAAFAELPQDAVQDLLKPENREVLLKILTYHVVPRQVLSSELKSGEVKSVEGGPISVKVDGKKGVMVNDAKVVKADVKATNGVIHVIDKVILPPDL</sequence>
<dbReference type="FunFam" id="2.30.180.10:FF:000019">
    <property type="entry name" value="Cell surface lipoprotein"/>
    <property type="match status" value="1"/>
</dbReference>
<feature type="domain" description="FAS1" evidence="3">
    <location>
        <begin position="123"/>
        <end position="255"/>
    </location>
</feature>
<accession>A0A8J6XL33</accession>
<dbReference type="GO" id="GO:0005615">
    <property type="term" value="C:extracellular space"/>
    <property type="evidence" value="ECO:0007669"/>
    <property type="project" value="TreeGrafter"/>
</dbReference>
<gene>
    <name evidence="4" type="ORF">ICL16_32900</name>
</gene>
<organism evidence="4 5">
    <name type="scientific">Iningainema tapete BLCC-T55</name>
    <dbReference type="NCBI Taxonomy" id="2748662"/>
    <lineage>
        <taxon>Bacteria</taxon>
        <taxon>Bacillati</taxon>
        <taxon>Cyanobacteriota</taxon>
        <taxon>Cyanophyceae</taxon>
        <taxon>Nostocales</taxon>
        <taxon>Scytonemataceae</taxon>
        <taxon>Iningainema tapete</taxon>
    </lineage>
</organism>
<keyword evidence="2" id="KW-0812">Transmembrane</keyword>
<dbReference type="PANTHER" id="PTHR10900:SF77">
    <property type="entry name" value="FI19380P1"/>
    <property type="match status" value="1"/>
</dbReference>
<keyword evidence="2" id="KW-0472">Membrane</keyword>
<keyword evidence="2" id="KW-1133">Transmembrane helix</keyword>
<dbReference type="Gene3D" id="2.30.180.10">
    <property type="entry name" value="FAS1 domain"/>
    <property type="match status" value="1"/>
</dbReference>
<dbReference type="SUPFAM" id="SSF82153">
    <property type="entry name" value="FAS1 domain"/>
    <property type="match status" value="1"/>
</dbReference>
<feature type="transmembrane region" description="Helical" evidence="2">
    <location>
        <begin position="12"/>
        <end position="31"/>
    </location>
</feature>
<protein>
    <submittedName>
        <fullName evidence="4">Fasciclin domain-containing protein</fullName>
    </submittedName>
</protein>
<evidence type="ECO:0000313" key="4">
    <source>
        <dbReference type="EMBL" id="MBD2776723.1"/>
    </source>
</evidence>